<dbReference type="InterPro" id="IPR029058">
    <property type="entry name" value="AB_hydrolase_fold"/>
</dbReference>
<dbReference type="PANTHER" id="PTHR48081:SF8">
    <property type="entry name" value="ALPHA_BETA HYDROLASE FOLD-3 DOMAIN-CONTAINING PROTEIN-RELATED"/>
    <property type="match status" value="1"/>
</dbReference>
<dbReference type="EMBL" id="LGSR01000029">
    <property type="protein sequence ID" value="KOS16762.1"/>
    <property type="molecule type" value="Genomic_DNA"/>
</dbReference>
<dbReference type="OrthoDB" id="408631at2759"/>
<reference evidence="3 4" key="1">
    <citation type="submission" date="2015-07" db="EMBL/GenBank/DDBJ databases">
        <title>The genome of the fungus Escovopsis weberi, a specialized disease agent of ant agriculture.</title>
        <authorList>
            <person name="de Man T.J."/>
            <person name="Stajich J.E."/>
            <person name="Kubicek C.P."/>
            <person name="Chenthamara K."/>
            <person name="Atanasova L."/>
            <person name="Druzhinina I.S."/>
            <person name="Birnbaum S."/>
            <person name="Barribeau S.M."/>
            <person name="Teiling C."/>
            <person name="Suen G."/>
            <person name="Currie C."/>
            <person name="Gerardo N.M."/>
        </authorList>
    </citation>
    <scope>NUCLEOTIDE SEQUENCE [LARGE SCALE GENOMIC DNA]</scope>
</reference>
<sequence length="370" mass="40592">MFSPKAPGRIGNPKMTLESEPRLNPKVLKALIALGMHKDSTLAVPVTTESLLEHRIAFERAKEAGLEALLNSFDFSLPVPGDANASVQLTRHEEFITGRDGNAIKVIIQRPADAAETPLPGVIYLHGGGMIILHTELEMTVSWAASLARLGMVAVLVDFRNALGPEGEDLRPFPRGLNDCVDATRWVHANKERLGISKLILQGDSGGANLSIATVLRASHEGWVHEIDGVFASAPYISNAYHMPDEWKLEHLPSLVECDGYIVDNKVNELSARLYDPTGENAKSPFAWPYWATEEQLKGLPPHFILADELDPLRDEGVDFARKLARAGVNVVGKVHLGAVHVGDIFLRYAVPELFLDLLGEIKTFIDRLN</sequence>
<comment type="caution">
    <text evidence="3">The sequence shown here is derived from an EMBL/GenBank/DDBJ whole genome shotgun (WGS) entry which is preliminary data.</text>
</comment>
<dbReference type="GO" id="GO:0016787">
    <property type="term" value="F:hydrolase activity"/>
    <property type="evidence" value="ECO:0007669"/>
    <property type="project" value="UniProtKB-KW"/>
</dbReference>
<feature type="domain" description="Alpha/beta hydrolase fold-3" evidence="2">
    <location>
        <begin position="122"/>
        <end position="342"/>
    </location>
</feature>
<dbReference type="SUPFAM" id="SSF53474">
    <property type="entry name" value="alpha/beta-Hydrolases"/>
    <property type="match status" value="1"/>
</dbReference>
<proteinExistence type="predicted"/>
<evidence type="ECO:0000259" key="2">
    <source>
        <dbReference type="Pfam" id="PF07859"/>
    </source>
</evidence>
<accession>A0A0M9VRL9</accession>
<protein>
    <submittedName>
        <fullName evidence="3">Carboxylesterase NlhH</fullName>
    </submittedName>
</protein>
<dbReference type="InterPro" id="IPR050300">
    <property type="entry name" value="GDXG_lipolytic_enzyme"/>
</dbReference>
<evidence type="ECO:0000313" key="3">
    <source>
        <dbReference type="EMBL" id="KOS16762.1"/>
    </source>
</evidence>
<dbReference type="Pfam" id="PF07859">
    <property type="entry name" value="Abhydrolase_3"/>
    <property type="match status" value="1"/>
</dbReference>
<organism evidence="3 4">
    <name type="scientific">Escovopsis weberi</name>
    <dbReference type="NCBI Taxonomy" id="150374"/>
    <lineage>
        <taxon>Eukaryota</taxon>
        <taxon>Fungi</taxon>
        <taxon>Dikarya</taxon>
        <taxon>Ascomycota</taxon>
        <taxon>Pezizomycotina</taxon>
        <taxon>Sordariomycetes</taxon>
        <taxon>Hypocreomycetidae</taxon>
        <taxon>Hypocreales</taxon>
        <taxon>Hypocreaceae</taxon>
        <taxon>Escovopsis</taxon>
    </lineage>
</organism>
<name>A0A0M9VRL9_ESCWE</name>
<gene>
    <name evidence="3" type="ORF">ESCO_004955</name>
</gene>
<dbReference type="Gene3D" id="3.40.50.1820">
    <property type="entry name" value="alpha/beta hydrolase"/>
    <property type="match status" value="1"/>
</dbReference>
<keyword evidence="4" id="KW-1185">Reference proteome</keyword>
<evidence type="ECO:0000313" key="4">
    <source>
        <dbReference type="Proteomes" id="UP000053831"/>
    </source>
</evidence>
<dbReference type="ESTHER" id="9hypo-a0a0m9vrl9">
    <property type="family name" value="Hormone-sensitive_lipase_like"/>
</dbReference>
<dbReference type="Proteomes" id="UP000053831">
    <property type="component" value="Unassembled WGS sequence"/>
</dbReference>
<dbReference type="PANTHER" id="PTHR48081">
    <property type="entry name" value="AB HYDROLASE SUPERFAMILY PROTEIN C4A8.06C"/>
    <property type="match status" value="1"/>
</dbReference>
<evidence type="ECO:0000256" key="1">
    <source>
        <dbReference type="ARBA" id="ARBA00022801"/>
    </source>
</evidence>
<dbReference type="AlphaFoldDB" id="A0A0M9VRL9"/>
<keyword evidence="1" id="KW-0378">Hydrolase</keyword>
<dbReference type="STRING" id="150374.A0A0M9VRL9"/>
<dbReference type="InterPro" id="IPR013094">
    <property type="entry name" value="AB_hydrolase_3"/>
</dbReference>